<accession>A0A5C5GF46</accession>
<dbReference type="Gene3D" id="3.40.50.1820">
    <property type="entry name" value="alpha/beta hydrolase"/>
    <property type="match status" value="1"/>
</dbReference>
<name>A0A5C5GF46_9RHOB</name>
<dbReference type="OrthoDB" id="2834584at2"/>
<dbReference type="PANTHER" id="PTHR46623:SF6">
    <property type="entry name" value="ALPHA_BETA-HYDROLASES SUPERFAMILY PROTEIN"/>
    <property type="match status" value="1"/>
</dbReference>
<feature type="domain" description="Dienelactone hydrolase" evidence="1">
    <location>
        <begin position="4"/>
        <end position="183"/>
    </location>
</feature>
<dbReference type="InterPro" id="IPR051049">
    <property type="entry name" value="Dienelactone_hydrolase-like"/>
</dbReference>
<evidence type="ECO:0000313" key="2">
    <source>
        <dbReference type="EMBL" id="TNY32216.1"/>
    </source>
</evidence>
<dbReference type="Pfam" id="PF01738">
    <property type="entry name" value="DLH"/>
    <property type="match status" value="1"/>
</dbReference>
<dbReference type="SUPFAM" id="SSF53474">
    <property type="entry name" value="alpha/beta-Hydrolases"/>
    <property type="match status" value="1"/>
</dbReference>
<keyword evidence="2" id="KW-0378">Hydrolase</keyword>
<organism evidence="2 3">
    <name type="scientific">Pelagovum pacificum</name>
    <dbReference type="NCBI Taxonomy" id="2588711"/>
    <lineage>
        <taxon>Bacteria</taxon>
        <taxon>Pseudomonadati</taxon>
        <taxon>Pseudomonadota</taxon>
        <taxon>Alphaproteobacteria</taxon>
        <taxon>Rhodobacterales</taxon>
        <taxon>Paracoccaceae</taxon>
        <taxon>Pelagovum</taxon>
    </lineage>
</organism>
<dbReference type="InterPro" id="IPR002925">
    <property type="entry name" value="Dienelactn_hydro"/>
</dbReference>
<dbReference type="RefSeq" id="WP_140192896.1">
    <property type="nucleotide sequence ID" value="NZ_CP065915.1"/>
</dbReference>
<dbReference type="EMBL" id="VFFF01000001">
    <property type="protein sequence ID" value="TNY32216.1"/>
    <property type="molecule type" value="Genomic_DNA"/>
</dbReference>
<evidence type="ECO:0000259" key="1">
    <source>
        <dbReference type="Pfam" id="PF01738"/>
    </source>
</evidence>
<dbReference type="PANTHER" id="PTHR46623">
    <property type="entry name" value="CARBOXYMETHYLENEBUTENOLIDASE-RELATED"/>
    <property type="match status" value="1"/>
</dbReference>
<dbReference type="GO" id="GO:0016787">
    <property type="term" value="F:hydrolase activity"/>
    <property type="evidence" value="ECO:0007669"/>
    <property type="project" value="UniProtKB-KW"/>
</dbReference>
<evidence type="ECO:0000313" key="3">
    <source>
        <dbReference type="Proteomes" id="UP000314011"/>
    </source>
</evidence>
<reference evidence="2 3" key="1">
    <citation type="submission" date="2019-06" db="EMBL/GenBank/DDBJ databases">
        <title>Genome of new Rhodobacteraceae sp. SM1903.</title>
        <authorList>
            <person name="Ren X."/>
        </authorList>
    </citation>
    <scope>NUCLEOTIDE SEQUENCE [LARGE SCALE GENOMIC DNA]</scope>
    <source>
        <strain evidence="2 3">SM1903</strain>
    </source>
</reference>
<gene>
    <name evidence="2" type="ORF">FHY64_02655</name>
</gene>
<dbReference type="AlphaFoldDB" id="A0A5C5GF46"/>
<comment type="caution">
    <text evidence="2">The sequence shown here is derived from an EMBL/GenBank/DDBJ whole genome shotgun (WGS) entry which is preliminary data.</text>
</comment>
<sequence length="185" mass="20150">MAHILLFHSVLGLRPVEHGLADKWRAAGHKVTLPDLFDGRTAETYDDGFAILRDITLDEVSARALKGAGEVPTDSVLAGVSMGAGMASRAWETLPEAKGILFLAGPAPWVSHAAGTPVQMHAAKPEPFDEESVFEDWEADNPGARLDVFRYEDVGHYFLDESLPDYGAEADRLCRERCLAFLSAL</sequence>
<protein>
    <submittedName>
        <fullName evidence="2">Dienelactone hydrolase</fullName>
    </submittedName>
</protein>
<dbReference type="Proteomes" id="UP000314011">
    <property type="component" value="Unassembled WGS sequence"/>
</dbReference>
<dbReference type="InterPro" id="IPR029058">
    <property type="entry name" value="AB_hydrolase_fold"/>
</dbReference>
<proteinExistence type="predicted"/>
<keyword evidence="3" id="KW-1185">Reference proteome</keyword>